<dbReference type="PROSITE" id="PS51257">
    <property type="entry name" value="PROKAR_LIPOPROTEIN"/>
    <property type="match status" value="1"/>
</dbReference>
<dbReference type="RefSeq" id="WP_160548567.1">
    <property type="nucleotide sequence ID" value="NZ_JBHLUU010000024.1"/>
</dbReference>
<dbReference type="Pfam" id="PF17259">
    <property type="entry name" value="DUF5325"/>
    <property type="match status" value="1"/>
</dbReference>
<accession>A0ABV6KPK4</accession>
<name>A0ABV6KPK4_9BACI</name>
<comment type="caution">
    <text evidence="2">The sequence shown here is derived from an EMBL/GenBank/DDBJ whole genome shotgun (WGS) entry which is preliminary data.</text>
</comment>
<organism evidence="2 3">
    <name type="scientific">Robertmurraya beringensis</name>
    <dbReference type="NCBI Taxonomy" id="641660"/>
    <lineage>
        <taxon>Bacteria</taxon>
        <taxon>Bacillati</taxon>
        <taxon>Bacillota</taxon>
        <taxon>Bacilli</taxon>
        <taxon>Bacillales</taxon>
        <taxon>Bacillaceae</taxon>
        <taxon>Robertmurraya</taxon>
    </lineage>
</organism>
<keyword evidence="3" id="KW-1185">Reference proteome</keyword>
<feature type="transmembrane region" description="Helical" evidence="1">
    <location>
        <begin position="35"/>
        <end position="51"/>
    </location>
</feature>
<dbReference type="EMBL" id="JBHLUU010000024">
    <property type="protein sequence ID" value="MFC0475230.1"/>
    <property type="molecule type" value="Genomic_DNA"/>
</dbReference>
<reference evidence="2 3" key="1">
    <citation type="submission" date="2024-09" db="EMBL/GenBank/DDBJ databases">
        <authorList>
            <person name="Sun Q."/>
            <person name="Mori K."/>
        </authorList>
    </citation>
    <scope>NUCLEOTIDE SEQUENCE [LARGE SCALE GENOMIC DNA]</scope>
    <source>
        <strain evidence="2 3">CGMCC 1.9126</strain>
    </source>
</reference>
<keyword evidence="1" id="KW-1133">Transmembrane helix</keyword>
<dbReference type="InterPro" id="IPR035211">
    <property type="entry name" value="DUF5325"/>
</dbReference>
<keyword evidence="1" id="KW-0472">Membrane</keyword>
<sequence>MKSIKWPLLFFALASAACMMGTGIAISYRSIGGILASLAALVIVMGFGFTTKKKMREQGKL</sequence>
<gene>
    <name evidence="2" type="ORF">ACFFHF_08195</name>
</gene>
<evidence type="ECO:0000313" key="3">
    <source>
        <dbReference type="Proteomes" id="UP001589738"/>
    </source>
</evidence>
<protein>
    <submittedName>
        <fullName evidence="2">YlaF family protein</fullName>
    </submittedName>
</protein>
<proteinExistence type="predicted"/>
<keyword evidence="1" id="KW-0812">Transmembrane</keyword>
<evidence type="ECO:0000256" key="1">
    <source>
        <dbReference type="SAM" id="Phobius"/>
    </source>
</evidence>
<evidence type="ECO:0000313" key="2">
    <source>
        <dbReference type="EMBL" id="MFC0475230.1"/>
    </source>
</evidence>
<dbReference type="Proteomes" id="UP001589738">
    <property type="component" value="Unassembled WGS sequence"/>
</dbReference>